<dbReference type="KEGG" id="cari:FNU76_09880"/>
<sequence length="102" mass="11547">MLIKRVIEVWGKGMDGALLAQWPVADTISPQRLLQMFVAEQRQPDPDMLLSYFLDKDKLAALQPYVAQQLEADRHDYILTAFGMPSARARAAEPDDEAEPFD</sequence>
<dbReference type="Proteomes" id="UP000317550">
    <property type="component" value="Chromosome"/>
</dbReference>
<evidence type="ECO:0000313" key="2">
    <source>
        <dbReference type="Proteomes" id="UP000317550"/>
    </source>
</evidence>
<keyword evidence="2" id="KW-1185">Reference proteome</keyword>
<dbReference type="AlphaFoldDB" id="A0A516SF42"/>
<name>A0A516SF42_9NEIS</name>
<organism evidence="1 2">
    <name type="scientific">Chitinimonas arctica</name>
    <dbReference type="NCBI Taxonomy" id="2594795"/>
    <lineage>
        <taxon>Bacteria</taxon>
        <taxon>Pseudomonadati</taxon>
        <taxon>Pseudomonadota</taxon>
        <taxon>Betaproteobacteria</taxon>
        <taxon>Neisseriales</taxon>
        <taxon>Chitinibacteraceae</taxon>
        <taxon>Chitinimonas</taxon>
    </lineage>
</organism>
<accession>A0A516SF42</accession>
<dbReference type="OrthoDB" id="9154265at2"/>
<protein>
    <submittedName>
        <fullName evidence="1">Uncharacterized protein</fullName>
    </submittedName>
</protein>
<dbReference type="RefSeq" id="WP_144278042.1">
    <property type="nucleotide sequence ID" value="NZ_CP041730.1"/>
</dbReference>
<evidence type="ECO:0000313" key="1">
    <source>
        <dbReference type="EMBL" id="QDQ26648.1"/>
    </source>
</evidence>
<reference evidence="2" key="1">
    <citation type="submission" date="2019-07" db="EMBL/GenBank/DDBJ databases">
        <title>Chitinimonas sp. nov., isolated from Ny-Alesund, arctica soil.</title>
        <authorList>
            <person name="Xu Q."/>
            <person name="Peng F."/>
        </authorList>
    </citation>
    <scope>NUCLEOTIDE SEQUENCE [LARGE SCALE GENOMIC DNA]</scope>
    <source>
        <strain evidence="2">R3-44</strain>
    </source>
</reference>
<gene>
    <name evidence="1" type="ORF">FNU76_09880</name>
</gene>
<proteinExistence type="predicted"/>
<dbReference type="EMBL" id="CP041730">
    <property type="protein sequence ID" value="QDQ26648.1"/>
    <property type="molecule type" value="Genomic_DNA"/>
</dbReference>